<organism evidence="3">
    <name type="scientific">Caenorhabditis remanei</name>
    <name type="common">Caenorhabditis vulgaris</name>
    <dbReference type="NCBI Taxonomy" id="31234"/>
    <lineage>
        <taxon>Eukaryota</taxon>
        <taxon>Metazoa</taxon>
        <taxon>Ecdysozoa</taxon>
        <taxon>Nematoda</taxon>
        <taxon>Chromadorea</taxon>
        <taxon>Rhabditida</taxon>
        <taxon>Rhabditina</taxon>
        <taxon>Rhabditomorpha</taxon>
        <taxon>Rhabditoidea</taxon>
        <taxon>Rhabditidae</taxon>
        <taxon>Peloderinae</taxon>
        <taxon>Caenorhabditis</taxon>
    </lineage>
</organism>
<dbReference type="EMBL" id="DS268523">
    <property type="protein sequence ID" value="EFO85349.1"/>
    <property type="molecule type" value="Genomic_DNA"/>
</dbReference>
<dbReference type="RefSeq" id="XP_003096826.2">
    <property type="nucleotide sequence ID" value="XM_003096778.2"/>
</dbReference>
<dbReference type="KEGG" id="crq:GCK72_000112"/>
<feature type="region of interest" description="Disordered" evidence="1">
    <location>
        <begin position="92"/>
        <end position="126"/>
    </location>
</feature>
<evidence type="ECO:0000256" key="1">
    <source>
        <dbReference type="SAM" id="MobiDB-lite"/>
    </source>
</evidence>
<protein>
    <submittedName>
        <fullName evidence="2">Uncharacterized protein</fullName>
    </submittedName>
</protein>
<sequence length="208" mass="24512">MNRRNMPTVAELNSSAVIPRQRLIPDVRQILQSPDHSNLVQDVVDRGTSPINFDAPRRDRGTSPLTVRHVVGLLEAVQRNVPELRRFTRLALRETRKRPRRQQQNGEGSSSSNVAPREIDDERNNLLNNTEERLMIKRRRERFENFRQRMRLDMLRSEYKKTYGEVPIPDHNTSLKDHIDNLEREWEREREEAAAAPPRDVPVENRLE</sequence>
<feature type="compositionally biased region" description="Basic and acidic residues" evidence="1">
    <location>
        <begin position="184"/>
        <end position="193"/>
    </location>
</feature>
<dbReference type="AlphaFoldDB" id="E3N427"/>
<dbReference type="CTD" id="9825320"/>
<evidence type="ECO:0000313" key="2">
    <source>
        <dbReference type="EMBL" id="EFO85349.1"/>
    </source>
</evidence>
<name>E3N427_CAERE</name>
<dbReference type="Proteomes" id="UP000008281">
    <property type="component" value="Unassembled WGS sequence"/>
</dbReference>
<feature type="region of interest" description="Disordered" evidence="1">
    <location>
        <begin position="184"/>
        <end position="208"/>
    </location>
</feature>
<dbReference type="GeneID" id="9825320"/>
<feature type="compositionally biased region" description="Basic and acidic residues" evidence="1">
    <location>
        <begin position="117"/>
        <end position="126"/>
    </location>
</feature>
<gene>
    <name evidence="2" type="ORF">CRE_24126</name>
</gene>
<keyword evidence="3" id="KW-1185">Reference proteome</keyword>
<dbReference type="HOGENOM" id="CLU_1321987_0_0_1"/>
<reference evidence="2" key="1">
    <citation type="submission" date="2007-07" db="EMBL/GenBank/DDBJ databases">
        <title>PCAP assembly of the Caenorhabditis remanei genome.</title>
        <authorList>
            <consortium name="The Caenorhabditis remanei Sequencing Consortium"/>
            <person name="Wilson R.K."/>
        </authorList>
    </citation>
    <scope>NUCLEOTIDE SEQUENCE [LARGE SCALE GENOMIC DNA]</scope>
    <source>
        <strain evidence="2">PB4641</strain>
    </source>
</reference>
<accession>E3N427</accession>
<evidence type="ECO:0000313" key="3">
    <source>
        <dbReference type="Proteomes" id="UP000008281"/>
    </source>
</evidence>
<proteinExistence type="predicted"/>